<sequence>MEDQPRPIAPCYDHEWSGTNKSIDEILEEQDRWLASLTGNQTILRMGGNYFGHMEDEWGTMQHRLVGQDFTTIKRSHKQGWLYRSCYAHIRNEIRDPDWTSGTANQQGNIHKLDPVGNLGGQGAHLLSHAVVCHRAFSFLAEAAIGISIEAMQLPGHVNTNRRKLLVGVKGGMHYTSLKSHKFNKMYWKLQGEQFDSDNPSVLVVPLLALEEILDWATDQGHAIPYDVAIFTFGPRGRVVARETLQYAKGTCSAAERALARENLTTFVKGIASHLVTENVFESLSEKYFIAKNPTLLRWRELVMQLRENPQIFIPTALDRADPNIRIAKARMTTGTSLPDPWLLLAKSAVNYTASNGQKLMPACPPPEESNSEEDDYEHPQPTHVSHENVDVKMDDVRAGFYHDALQRSGIIKADERFVGV</sequence>
<protein>
    <submittedName>
        <fullName evidence="2">Uncharacterized protein</fullName>
    </submittedName>
</protein>
<dbReference type="EMBL" id="HBIM01001404">
    <property type="protein sequence ID" value="CAE0402996.1"/>
    <property type="molecule type" value="Transcribed_RNA"/>
</dbReference>
<feature type="compositionally biased region" description="Basic and acidic residues" evidence="1">
    <location>
        <begin position="378"/>
        <end position="390"/>
    </location>
</feature>
<accession>A0A7S3KWN4</accession>
<reference evidence="2" key="1">
    <citation type="submission" date="2021-01" db="EMBL/GenBank/DDBJ databases">
        <authorList>
            <person name="Corre E."/>
            <person name="Pelletier E."/>
            <person name="Niang G."/>
            <person name="Scheremetjew M."/>
            <person name="Finn R."/>
            <person name="Kale V."/>
            <person name="Holt S."/>
            <person name="Cochrane G."/>
            <person name="Meng A."/>
            <person name="Brown T."/>
            <person name="Cohen L."/>
        </authorList>
    </citation>
    <scope>NUCLEOTIDE SEQUENCE</scope>
    <source>
        <strain evidence="2">CCMP127</strain>
    </source>
</reference>
<gene>
    <name evidence="2" type="ORF">ACOF00016_LOCUS1222</name>
</gene>
<feature type="region of interest" description="Disordered" evidence="1">
    <location>
        <begin position="358"/>
        <end position="390"/>
    </location>
</feature>
<organism evidence="2">
    <name type="scientific">Amphora coffeiformis</name>
    <dbReference type="NCBI Taxonomy" id="265554"/>
    <lineage>
        <taxon>Eukaryota</taxon>
        <taxon>Sar</taxon>
        <taxon>Stramenopiles</taxon>
        <taxon>Ochrophyta</taxon>
        <taxon>Bacillariophyta</taxon>
        <taxon>Bacillariophyceae</taxon>
        <taxon>Bacillariophycidae</taxon>
        <taxon>Thalassiophysales</taxon>
        <taxon>Catenulaceae</taxon>
        <taxon>Amphora</taxon>
    </lineage>
</organism>
<dbReference type="AlphaFoldDB" id="A0A7S3KWN4"/>
<name>A0A7S3KWN4_9STRA</name>
<proteinExistence type="predicted"/>
<evidence type="ECO:0000256" key="1">
    <source>
        <dbReference type="SAM" id="MobiDB-lite"/>
    </source>
</evidence>
<evidence type="ECO:0000313" key="2">
    <source>
        <dbReference type="EMBL" id="CAE0402996.1"/>
    </source>
</evidence>